<dbReference type="InterPro" id="IPR036875">
    <property type="entry name" value="Znf_CCHC_sf"/>
</dbReference>
<dbReference type="EMBL" id="CARXXK010000001">
    <property type="protein sequence ID" value="CAI6349121.1"/>
    <property type="molecule type" value="Genomic_DNA"/>
</dbReference>
<keyword evidence="1" id="KW-0479">Metal-binding</keyword>
<dbReference type="SUPFAM" id="SSF57756">
    <property type="entry name" value="Retrovirus zinc finger-like domains"/>
    <property type="match status" value="1"/>
</dbReference>
<dbReference type="AlphaFoldDB" id="A0AAV0W161"/>
<sequence>MNDLKDTKSEISITINKATDIYVLKKEDLIKYCKSKKLNSAGRSSDLRSRLSRYIKGILSPDDVENTLSNEERIKIINKSIAEKIDLGTIEKEIGLPNLSPETSQINTELTNKLLHTTLDSLELFDNLNNSVNLYSNKAQDILNSTEINFSESDNLINLDTTNNLENTTVPFEGNKPEENNKNYILNQPSYTRNTPNMFNQGSGNKYMVIKPDSFSGQGDIKFFFKQYEKAAEVNNWDDKEKIKFLSIFLKDTANSFLENLENIREDWTWGDLKNEFFSEFQPIGYSILLKNKLENRRQENSESTTSYVTDIENLCRQVNKNMKEEDICIYILKGLKEPILNAISLHDNSNLKNIRNNLKKFELMQFRINSRDTNQNEYTKILSEQVLQLNKKTNDREFEEFKIELENRDREHKKEIKKLSDEIKQISISGKIQNKSVNFVNDNFDEINNYSRYNGRGSSYEKEMNYQAPRRNYRDRSPYPEDYNRKNRESNMDRQYGRDRSLSRDREYYNRRQREPSPYRNNNRDYRNRSNSRDRDSSRNNYYRPKREYSRDNSHERTPERYRDNYEKESKKVTCYKCNEKGHYADRCTLSKND</sequence>
<evidence type="ECO:0000256" key="2">
    <source>
        <dbReference type="SAM" id="MobiDB-lite"/>
    </source>
</evidence>
<dbReference type="Pfam" id="PF03732">
    <property type="entry name" value="Retrotrans_gag"/>
    <property type="match status" value="1"/>
</dbReference>
<keyword evidence="5" id="KW-1185">Reference proteome</keyword>
<dbReference type="GO" id="GO:0003676">
    <property type="term" value="F:nucleic acid binding"/>
    <property type="evidence" value="ECO:0007669"/>
    <property type="project" value="InterPro"/>
</dbReference>
<feature type="domain" description="CCHC-type" evidence="3">
    <location>
        <begin position="576"/>
        <end position="589"/>
    </location>
</feature>
<gene>
    <name evidence="4" type="ORF">MEUPH1_LOCUS5721</name>
</gene>
<reference evidence="4 5" key="1">
    <citation type="submission" date="2023-01" db="EMBL/GenBank/DDBJ databases">
        <authorList>
            <person name="Whitehead M."/>
        </authorList>
    </citation>
    <scope>NUCLEOTIDE SEQUENCE [LARGE SCALE GENOMIC DNA]</scope>
</reference>
<keyword evidence="1" id="KW-0862">Zinc</keyword>
<dbReference type="PANTHER" id="PTHR33194">
    <property type="entry name" value="ZINC KNUCKLE DOMAINCONTAINING PROTEIN"/>
    <property type="match status" value="1"/>
</dbReference>
<protein>
    <recommendedName>
        <fullName evidence="3">CCHC-type domain-containing protein</fullName>
    </recommendedName>
</protein>
<feature type="compositionally biased region" description="Basic and acidic residues" evidence="2">
    <location>
        <begin position="546"/>
        <end position="571"/>
    </location>
</feature>
<accession>A0AAV0W161</accession>
<keyword evidence="1" id="KW-0863">Zinc-finger</keyword>
<name>A0AAV0W161_9HEMI</name>
<feature type="region of interest" description="Disordered" evidence="2">
    <location>
        <begin position="449"/>
        <end position="571"/>
    </location>
</feature>
<evidence type="ECO:0000313" key="4">
    <source>
        <dbReference type="EMBL" id="CAI6349121.1"/>
    </source>
</evidence>
<feature type="compositionally biased region" description="Basic and acidic residues" evidence="2">
    <location>
        <begin position="473"/>
        <end position="539"/>
    </location>
</feature>
<dbReference type="Proteomes" id="UP001160148">
    <property type="component" value="Unassembled WGS sequence"/>
</dbReference>
<dbReference type="GO" id="GO:0008270">
    <property type="term" value="F:zinc ion binding"/>
    <property type="evidence" value="ECO:0007669"/>
    <property type="project" value="UniProtKB-KW"/>
</dbReference>
<dbReference type="InterPro" id="IPR005162">
    <property type="entry name" value="Retrotrans_gag_dom"/>
</dbReference>
<dbReference type="PANTHER" id="PTHR33194:SF4">
    <property type="entry name" value="CCHC-TYPE DOMAIN-CONTAINING PROTEIN"/>
    <property type="match status" value="1"/>
</dbReference>
<organism evidence="4 5">
    <name type="scientific">Macrosiphum euphorbiae</name>
    <name type="common">potato aphid</name>
    <dbReference type="NCBI Taxonomy" id="13131"/>
    <lineage>
        <taxon>Eukaryota</taxon>
        <taxon>Metazoa</taxon>
        <taxon>Ecdysozoa</taxon>
        <taxon>Arthropoda</taxon>
        <taxon>Hexapoda</taxon>
        <taxon>Insecta</taxon>
        <taxon>Pterygota</taxon>
        <taxon>Neoptera</taxon>
        <taxon>Paraneoptera</taxon>
        <taxon>Hemiptera</taxon>
        <taxon>Sternorrhyncha</taxon>
        <taxon>Aphidomorpha</taxon>
        <taxon>Aphidoidea</taxon>
        <taxon>Aphididae</taxon>
        <taxon>Macrosiphini</taxon>
        <taxon>Macrosiphum</taxon>
    </lineage>
</organism>
<proteinExistence type="predicted"/>
<dbReference type="SMART" id="SM00343">
    <property type="entry name" value="ZnF_C2HC"/>
    <property type="match status" value="1"/>
</dbReference>
<evidence type="ECO:0000259" key="3">
    <source>
        <dbReference type="PROSITE" id="PS50158"/>
    </source>
</evidence>
<dbReference type="Pfam" id="PF00098">
    <property type="entry name" value="zf-CCHC"/>
    <property type="match status" value="1"/>
</dbReference>
<dbReference type="PROSITE" id="PS50158">
    <property type="entry name" value="ZF_CCHC"/>
    <property type="match status" value="1"/>
</dbReference>
<evidence type="ECO:0000313" key="5">
    <source>
        <dbReference type="Proteomes" id="UP001160148"/>
    </source>
</evidence>
<comment type="caution">
    <text evidence="4">The sequence shown here is derived from an EMBL/GenBank/DDBJ whole genome shotgun (WGS) entry which is preliminary data.</text>
</comment>
<dbReference type="InterPro" id="IPR001878">
    <property type="entry name" value="Znf_CCHC"/>
</dbReference>
<evidence type="ECO:0000256" key="1">
    <source>
        <dbReference type="PROSITE-ProRule" id="PRU00047"/>
    </source>
</evidence>